<sequence>MEYAFLFDSALIIYCIKKIQFFYNFIFKICRNITCEEYVCSWEDDQCLELIIAKGIMKELSAQYKGFSWLHEN</sequence>
<comment type="caution">
    <text evidence="1">The sequence shown here is derived from an EMBL/GenBank/DDBJ whole genome shotgun (WGS) entry which is preliminary data.</text>
</comment>
<keyword evidence="2" id="KW-1185">Reference proteome</keyword>
<accession>A0A0W4ZX04</accession>
<dbReference type="VEuPathDB" id="FungiDB:PNEG_04298"/>
<dbReference type="Proteomes" id="UP000011958">
    <property type="component" value="Unassembled WGS sequence"/>
</dbReference>
<protein>
    <submittedName>
        <fullName evidence="1">Uncharacterized protein</fullName>
    </submittedName>
</protein>
<name>A0A0W4ZX04_PNEMU</name>
<organism evidence="1 2">
    <name type="scientific">Pneumocystis murina (strain B123)</name>
    <name type="common">Mouse pneumocystis pneumonia agent</name>
    <name type="synonym">Pneumocystis carinii f. sp. muris</name>
    <dbReference type="NCBI Taxonomy" id="1069680"/>
    <lineage>
        <taxon>Eukaryota</taxon>
        <taxon>Fungi</taxon>
        <taxon>Dikarya</taxon>
        <taxon>Ascomycota</taxon>
        <taxon>Taphrinomycotina</taxon>
        <taxon>Pneumocystomycetes</taxon>
        <taxon>Pneumocystaceae</taxon>
        <taxon>Pneumocystis</taxon>
    </lineage>
</organism>
<reference evidence="2" key="1">
    <citation type="journal article" date="2016" name="Nat. Commun.">
        <title>Genome analysis of three Pneumocystis species reveals adaptation mechanisms to life exclusively in mammalian hosts.</title>
        <authorList>
            <person name="Ma L."/>
            <person name="Chen Z."/>
            <person name="Huang D.W."/>
            <person name="Kutty G."/>
            <person name="Ishihara M."/>
            <person name="Wang H."/>
            <person name="Abouelleil A."/>
            <person name="Bishop L."/>
            <person name="Davey E."/>
            <person name="Deng R."/>
            <person name="Deng X."/>
            <person name="Fan L."/>
            <person name="Fantoni G."/>
            <person name="Fitzgerald M."/>
            <person name="Gogineni E."/>
            <person name="Goldberg J.M."/>
            <person name="Handley G."/>
            <person name="Hu X."/>
            <person name="Huber C."/>
            <person name="Jiao X."/>
            <person name="Jones K."/>
            <person name="Levin J.Z."/>
            <person name="Liu Y."/>
            <person name="Macdonald P."/>
            <person name="Melnikov A."/>
            <person name="Raley C."/>
            <person name="Sassi M."/>
            <person name="Sherman B.T."/>
            <person name="Song X."/>
            <person name="Sykes S."/>
            <person name="Tran B."/>
            <person name="Walsh L."/>
            <person name="Xia Y."/>
            <person name="Yang J."/>
            <person name="Young S."/>
            <person name="Zeng Q."/>
            <person name="Zheng X."/>
            <person name="Stephens R."/>
            <person name="Nusbaum C."/>
            <person name="Birren B.W."/>
            <person name="Azadi P."/>
            <person name="Lempicki R.A."/>
            <person name="Cuomo C.A."/>
            <person name="Kovacs J.A."/>
        </authorList>
    </citation>
    <scope>NUCLEOTIDE SEQUENCE [LARGE SCALE GENOMIC DNA]</scope>
    <source>
        <strain evidence="2">B123</strain>
    </source>
</reference>
<dbReference type="AlphaFoldDB" id="A0A0W4ZX04"/>
<evidence type="ECO:0000313" key="1">
    <source>
        <dbReference type="EMBL" id="KTW32894.1"/>
    </source>
</evidence>
<dbReference type="RefSeq" id="XP_019613368.1">
    <property type="nucleotide sequence ID" value="XM_019757817.1"/>
</dbReference>
<gene>
    <name evidence="1" type="ORF">PNEG_04298</name>
</gene>
<proteinExistence type="predicted"/>
<evidence type="ECO:0000313" key="2">
    <source>
        <dbReference type="Proteomes" id="UP000011958"/>
    </source>
</evidence>
<dbReference type="EMBL" id="AFWA02000008">
    <property type="protein sequence ID" value="KTW32894.1"/>
    <property type="molecule type" value="Genomic_DNA"/>
</dbReference>
<dbReference type="GeneID" id="30671584"/>